<keyword evidence="5 9" id="KW-0238">DNA-binding</keyword>
<dbReference type="SUPFAM" id="SSF52172">
    <property type="entry name" value="CheY-like"/>
    <property type="match status" value="1"/>
</dbReference>
<feature type="domain" description="Response regulatory" evidence="10">
    <location>
        <begin position="4"/>
        <end position="122"/>
    </location>
</feature>
<dbReference type="EMBL" id="WWVX01000006">
    <property type="protein sequence ID" value="MZL70027.1"/>
    <property type="molecule type" value="Genomic_DNA"/>
</dbReference>
<evidence type="ECO:0000256" key="4">
    <source>
        <dbReference type="ARBA" id="ARBA00023015"/>
    </source>
</evidence>
<dbReference type="Proteomes" id="UP000184089">
    <property type="component" value="Unassembled WGS sequence"/>
</dbReference>
<dbReference type="CDD" id="cd00383">
    <property type="entry name" value="trans_reg_C"/>
    <property type="match status" value="1"/>
</dbReference>
<evidence type="ECO:0000259" key="11">
    <source>
        <dbReference type="PROSITE" id="PS51755"/>
    </source>
</evidence>
<reference evidence="12 15" key="3">
    <citation type="journal article" date="2019" name="Nat. Med.">
        <title>A library of human gut bacterial isolates paired with longitudinal multiomics data enables mechanistic microbiome research.</title>
        <authorList>
            <person name="Poyet M."/>
            <person name="Groussin M."/>
            <person name="Gibbons S.M."/>
            <person name="Avila-Pacheco J."/>
            <person name="Jiang X."/>
            <person name="Kearney S.M."/>
            <person name="Perrotta A.R."/>
            <person name="Berdy B."/>
            <person name="Zhao S."/>
            <person name="Lieberman T.D."/>
            <person name="Swanson P.K."/>
            <person name="Smith M."/>
            <person name="Roesemann S."/>
            <person name="Alexander J.E."/>
            <person name="Rich S.A."/>
            <person name="Livny J."/>
            <person name="Vlamakis H."/>
            <person name="Clish C."/>
            <person name="Bullock K."/>
            <person name="Deik A."/>
            <person name="Scott J."/>
            <person name="Pierce K.A."/>
            <person name="Xavier R.J."/>
            <person name="Alm E.J."/>
        </authorList>
    </citation>
    <scope>NUCLEOTIDE SEQUENCE [LARGE SCALE GENOMIC DNA]</scope>
    <source>
        <strain evidence="12 15">BIOML-A2</strain>
    </source>
</reference>
<keyword evidence="15" id="KW-1185">Reference proteome</keyword>
<feature type="modified residue" description="4-aspartylphosphate" evidence="8">
    <location>
        <position position="55"/>
    </location>
</feature>
<dbReference type="GO" id="GO:0000156">
    <property type="term" value="F:phosphorelay response regulator activity"/>
    <property type="evidence" value="ECO:0007669"/>
    <property type="project" value="TreeGrafter"/>
</dbReference>
<sequence length="232" mass="26130">MKQRIYIAEDDGGIRELIRCTLESFGFDAFEFPDGEALLNQIQREGTVPDLVILDIMMPVKDGLETLKELREHGLTARVPVILVTAKDAEIDKVRGLDLGADDYITKPFGILELSSRVKAVLRRSGGTQEGPEVLSAADLRLDTGRVEVRQGEREVELTNKEFKLLALLMKNAGIALPREEILNRVWGYDYIGETRTLDMHIRSLRQKLGDTAENPKYIKTVRSVGYKFIAE</sequence>
<organism evidence="13 14">
    <name type="scientific">Bittarella massiliensis</name>
    <name type="common">ex Durand et al. 2017</name>
    <dbReference type="NCBI Taxonomy" id="1720313"/>
    <lineage>
        <taxon>Bacteria</taxon>
        <taxon>Bacillati</taxon>
        <taxon>Bacillota</taxon>
        <taxon>Clostridia</taxon>
        <taxon>Eubacteriales</taxon>
        <taxon>Oscillospiraceae</taxon>
        <taxon>Bittarella (ex Durand et al. 2017)</taxon>
    </lineage>
</organism>
<evidence type="ECO:0000256" key="2">
    <source>
        <dbReference type="ARBA" id="ARBA00022553"/>
    </source>
</evidence>
<keyword evidence="6" id="KW-0804">Transcription</keyword>
<protein>
    <recommendedName>
        <fullName evidence="1">Stage 0 sporulation protein A homolog</fullName>
    </recommendedName>
</protein>
<dbReference type="InterPro" id="IPR039420">
    <property type="entry name" value="WalR-like"/>
</dbReference>
<evidence type="ECO:0000256" key="3">
    <source>
        <dbReference type="ARBA" id="ARBA00023012"/>
    </source>
</evidence>
<dbReference type="PANTHER" id="PTHR48111">
    <property type="entry name" value="REGULATOR OF RPOS"/>
    <property type="match status" value="1"/>
</dbReference>
<dbReference type="InterPro" id="IPR001867">
    <property type="entry name" value="OmpR/PhoB-type_DNA-bd"/>
</dbReference>
<dbReference type="Pfam" id="PF00072">
    <property type="entry name" value="Response_reg"/>
    <property type="match status" value="1"/>
</dbReference>
<dbReference type="SMART" id="SM00448">
    <property type="entry name" value="REC"/>
    <property type="match status" value="1"/>
</dbReference>
<dbReference type="AlphaFoldDB" id="A0AAQ1MCH4"/>
<dbReference type="PANTHER" id="PTHR48111:SF1">
    <property type="entry name" value="TWO-COMPONENT RESPONSE REGULATOR ORR33"/>
    <property type="match status" value="1"/>
</dbReference>
<reference evidence="14" key="1">
    <citation type="submission" date="2016-11" db="EMBL/GenBank/DDBJ databases">
        <authorList>
            <person name="Jaros S."/>
            <person name="Januszkiewicz K."/>
            <person name="Wedrychowicz H."/>
        </authorList>
    </citation>
    <scope>NUCLEOTIDE SEQUENCE [LARGE SCALE GENOMIC DNA]</scope>
    <source>
        <strain evidence="14">DSM 4029</strain>
    </source>
</reference>
<dbReference type="PROSITE" id="PS51755">
    <property type="entry name" value="OMPR_PHOB"/>
    <property type="match status" value="1"/>
</dbReference>
<keyword evidence="2 8" id="KW-0597">Phosphoprotein</keyword>
<reference evidence="13" key="2">
    <citation type="submission" date="2016-11" db="EMBL/GenBank/DDBJ databases">
        <authorList>
            <person name="Varghese N."/>
            <person name="Submissions S."/>
        </authorList>
    </citation>
    <scope>NUCLEOTIDE SEQUENCE</scope>
    <source>
        <strain evidence="13">DSM 4029</strain>
    </source>
</reference>
<evidence type="ECO:0000313" key="15">
    <source>
        <dbReference type="Proteomes" id="UP000474718"/>
    </source>
</evidence>
<dbReference type="Gene3D" id="1.10.10.10">
    <property type="entry name" value="Winged helix-like DNA-binding domain superfamily/Winged helix DNA-binding domain"/>
    <property type="match status" value="1"/>
</dbReference>
<dbReference type="SMART" id="SM00862">
    <property type="entry name" value="Trans_reg_C"/>
    <property type="match status" value="1"/>
</dbReference>
<dbReference type="CDD" id="cd17574">
    <property type="entry name" value="REC_OmpR"/>
    <property type="match status" value="1"/>
</dbReference>
<evidence type="ECO:0000259" key="10">
    <source>
        <dbReference type="PROSITE" id="PS50110"/>
    </source>
</evidence>
<evidence type="ECO:0000256" key="6">
    <source>
        <dbReference type="ARBA" id="ARBA00023163"/>
    </source>
</evidence>
<dbReference type="Proteomes" id="UP000474718">
    <property type="component" value="Unassembled WGS sequence"/>
</dbReference>
<evidence type="ECO:0000256" key="8">
    <source>
        <dbReference type="PROSITE-ProRule" id="PRU00169"/>
    </source>
</evidence>
<keyword evidence="4" id="KW-0805">Transcription regulation</keyword>
<dbReference type="Gene3D" id="6.10.250.690">
    <property type="match status" value="1"/>
</dbReference>
<evidence type="ECO:0000256" key="9">
    <source>
        <dbReference type="PROSITE-ProRule" id="PRU01091"/>
    </source>
</evidence>
<evidence type="ECO:0000313" key="14">
    <source>
        <dbReference type="Proteomes" id="UP000184089"/>
    </source>
</evidence>
<dbReference type="EMBL" id="FQVY01000002">
    <property type="protein sequence ID" value="SHF98900.1"/>
    <property type="molecule type" value="Genomic_DNA"/>
</dbReference>
<feature type="domain" description="OmpR/PhoB-type" evidence="11">
    <location>
        <begin position="132"/>
        <end position="231"/>
    </location>
</feature>
<dbReference type="SUPFAM" id="SSF46894">
    <property type="entry name" value="C-terminal effector domain of the bipartite response regulators"/>
    <property type="match status" value="1"/>
</dbReference>
<dbReference type="GO" id="GO:0000976">
    <property type="term" value="F:transcription cis-regulatory region binding"/>
    <property type="evidence" value="ECO:0007669"/>
    <property type="project" value="TreeGrafter"/>
</dbReference>
<dbReference type="InterPro" id="IPR016032">
    <property type="entry name" value="Sig_transdc_resp-reg_C-effctor"/>
</dbReference>
<comment type="function">
    <text evidence="7">May play the central regulatory role in sporulation. It may be an element of the effector pathway responsible for the activation of sporulation genes in response to nutritional stress. Spo0A may act in concert with spo0H (a sigma factor) to control the expression of some genes that are critical to the sporulation process.</text>
</comment>
<dbReference type="InterPro" id="IPR011006">
    <property type="entry name" value="CheY-like_superfamily"/>
</dbReference>
<keyword evidence="3" id="KW-0902">Two-component regulatory system</keyword>
<evidence type="ECO:0000256" key="1">
    <source>
        <dbReference type="ARBA" id="ARBA00018672"/>
    </source>
</evidence>
<proteinExistence type="predicted"/>
<dbReference type="PROSITE" id="PS50110">
    <property type="entry name" value="RESPONSE_REGULATORY"/>
    <property type="match status" value="1"/>
</dbReference>
<name>A0AAQ1MCH4_9FIRM</name>
<evidence type="ECO:0000256" key="5">
    <source>
        <dbReference type="ARBA" id="ARBA00023125"/>
    </source>
</evidence>
<dbReference type="InterPro" id="IPR036388">
    <property type="entry name" value="WH-like_DNA-bd_sf"/>
</dbReference>
<feature type="DNA-binding region" description="OmpR/PhoB-type" evidence="9">
    <location>
        <begin position="132"/>
        <end position="231"/>
    </location>
</feature>
<comment type="caution">
    <text evidence="13">The sequence shown here is derived from an EMBL/GenBank/DDBJ whole genome shotgun (WGS) entry which is preliminary data.</text>
</comment>
<evidence type="ECO:0000256" key="7">
    <source>
        <dbReference type="ARBA" id="ARBA00024867"/>
    </source>
</evidence>
<dbReference type="InterPro" id="IPR001789">
    <property type="entry name" value="Sig_transdc_resp-reg_receiver"/>
</dbReference>
<gene>
    <name evidence="12" type="ORF">GT747_09715</name>
    <name evidence="13" type="ORF">SAMN05444424_1056</name>
</gene>
<accession>A0AAQ1MCH4</accession>
<dbReference type="GO" id="GO:0005829">
    <property type="term" value="C:cytosol"/>
    <property type="evidence" value="ECO:0007669"/>
    <property type="project" value="TreeGrafter"/>
</dbReference>
<dbReference type="Gene3D" id="3.40.50.2300">
    <property type="match status" value="1"/>
</dbReference>
<dbReference type="FunFam" id="1.10.10.10:FF:000018">
    <property type="entry name" value="DNA-binding response regulator ResD"/>
    <property type="match status" value="1"/>
</dbReference>
<dbReference type="Pfam" id="PF00486">
    <property type="entry name" value="Trans_reg_C"/>
    <property type="match status" value="1"/>
</dbReference>
<dbReference type="GO" id="GO:0006355">
    <property type="term" value="P:regulation of DNA-templated transcription"/>
    <property type="evidence" value="ECO:0007669"/>
    <property type="project" value="InterPro"/>
</dbReference>
<evidence type="ECO:0000313" key="12">
    <source>
        <dbReference type="EMBL" id="MZL70027.1"/>
    </source>
</evidence>
<evidence type="ECO:0000313" key="13">
    <source>
        <dbReference type="EMBL" id="SHF98900.1"/>
    </source>
</evidence>
<dbReference type="GO" id="GO:0032993">
    <property type="term" value="C:protein-DNA complex"/>
    <property type="evidence" value="ECO:0007669"/>
    <property type="project" value="TreeGrafter"/>
</dbReference>